<gene>
    <name evidence="2" type="ORF">HNQ65_000382</name>
</gene>
<organism evidence="2 3">
    <name type="scientific">Prosthecobacter vanneervenii</name>
    <dbReference type="NCBI Taxonomy" id="48466"/>
    <lineage>
        <taxon>Bacteria</taxon>
        <taxon>Pseudomonadati</taxon>
        <taxon>Verrucomicrobiota</taxon>
        <taxon>Verrucomicrobiia</taxon>
        <taxon>Verrucomicrobiales</taxon>
        <taxon>Verrucomicrobiaceae</taxon>
        <taxon>Prosthecobacter</taxon>
    </lineage>
</organism>
<dbReference type="RefSeq" id="WP_184337781.1">
    <property type="nucleotide sequence ID" value="NZ_JACHIG010000001.1"/>
</dbReference>
<evidence type="ECO:0008006" key="4">
    <source>
        <dbReference type="Google" id="ProtNLM"/>
    </source>
</evidence>
<sequence length="507" mass="54960">MMLRAFLFLMLAAALHAQTATLFTVQDNGPRSERINLVFLSEGYTTADMPNFATHVTNAVNFLFSKEPWAQYRSYCNVYRIEIASNESGCDNGNTSGANGLRDTYFSAGFNTPSVTQLLTLAGTGSTRAFSLLNTYLPEYDVPVVIVNDTKYGGAGGSLAVASINSSSAAVVEHEIGHSFALLADEYDTEYLIYTPSEKPNTTAQTTRSLIRWNYWIDSTTPVPTPETLAYDSLAGLFEGSMYRTSGWYRPHNNSLMKNLNRPCGQINREQFVLQFYSRVHPLDGYTPGTSSSSVTQPSPLSFSVKPKVPSSGVALSVTWKIDGVTQSGQTATSFSTLSDFIGNGSHTVSATVQDPTAFVRLDTSNLLSQTVSWNLTLSSQIPATLANWRTTYGADTTVRTADRMPNLIKYALGLDAGGVAPPAQLPAGSLTSSSGQNYLTLTIPRRMRRTDATYTVEVSSDLTTWRSGAGYTVILQDTESQLVVRDAVPAGSSSPRFIRLAVQALP</sequence>
<keyword evidence="3" id="KW-1185">Reference proteome</keyword>
<dbReference type="Proteomes" id="UP000590740">
    <property type="component" value="Unassembled WGS sequence"/>
</dbReference>
<dbReference type="GO" id="GO:0008237">
    <property type="term" value="F:metallopeptidase activity"/>
    <property type="evidence" value="ECO:0007669"/>
    <property type="project" value="InterPro"/>
</dbReference>
<evidence type="ECO:0000256" key="1">
    <source>
        <dbReference type="SAM" id="SignalP"/>
    </source>
</evidence>
<dbReference type="InterPro" id="IPR024079">
    <property type="entry name" value="MetalloPept_cat_dom_sf"/>
</dbReference>
<feature type="chain" id="PRO_5031211166" description="IgA Peptidase M64" evidence="1">
    <location>
        <begin position="18"/>
        <end position="507"/>
    </location>
</feature>
<evidence type="ECO:0000313" key="3">
    <source>
        <dbReference type="Proteomes" id="UP000590740"/>
    </source>
</evidence>
<dbReference type="AlphaFoldDB" id="A0A7W8DIA8"/>
<proteinExistence type="predicted"/>
<keyword evidence="1" id="KW-0732">Signal</keyword>
<protein>
    <recommendedName>
        <fullName evidence="4">IgA Peptidase M64</fullName>
    </recommendedName>
</protein>
<dbReference type="EMBL" id="JACHIG010000001">
    <property type="protein sequence ID" value="MBB5030828.1"/>
    <property type="molecule type" value="Genomic_DNA"/>
</dbReference>
<reference evidence="2 3" key="1">
    <citation type="submission" date="2020-08" db="EMBL/GenBank/DDBJ databases">
        <title>Genomic Encyclopedia of Type Strains, Phase IV (KMG-IV): sequencing the most valuable type-strain genomes for metagenomic binning, comparative biology and taxonomic classification.</title>
        <authorList>
            <person name="Goeker M."/>
        </authorList>
    </citation>
    <scope>NUCLEOTIDE SEQUENCE [LARGE SCALE GENOMIC DNA]</scope>
    <source>
        <strain evidence="2 3">DSM 12252</strain>
    </source>
</reference>
<feature type="signal peptide" evidence="1">
    <location>
        <begin position="1"/>
        <end position="17"/>
    </location>
</feature>
<dbReference type="InterPro" id="IPR019026">
    <property type="entry name" value="Peptidase_M64_IgA"/>
</dbReference>
<dbReference type="Gene3D" id="3.40.390.10">
    <property type="entry name" value="Collagenase (Catalytic Domain)"/>
    <property type="match status" value="1"/>
</dbReference>
<accession>A0A7W8DIA8</accession>
<comment type="caution">
    <text evidence="2">The sequence shown here is derived from an EMBL/GenBank/DDBJ whole genome shotgun (WGS) entry which is preliminary data.</text>
</comment>
<name>A0A7W8DIA8_9BACT</name>
<dbReference type="Pfam" id="PF09471">
    <property type="entry name" value="Peptidase_M64"/>
    <property type="match status" value="1"/>
</dbReference>
<evidence type="ECO:0000313" key="2">
    <source>
        <dbReference type="EMBL" id="MBB5030828.1"/>
    </source>
</evidence>